<proteinExistence type="predicted"/>
<dbReference type="Gramene" id="Pp3c21_16550V3.1">
    <property type="protein sequence ID" value="PAC:32915598.CDS.1"/>
    <property type="gene ID" value="Pp3c21_16550"/>
</dbReference>
<accession>A0A2K1ISA6</accession>
<sequence length="96" mass="10789">MRWWGGGVSMKCSLYRQGNTSKGFKLMACSLAANLMTQDHATSRTRSDHPPSVNRNIDSMMYNTQYSSHTNPRSRDGFGFNASKSSRFSRSVQTNT</sequence>
<feature type="compositionally biased region" description="Polar residues" evidence="1">
    <location>
        <begin position="62"/>
        <end position="71"/>
    </location>
</feature>
<reference evidence="3" key="3">
    <citation type="submission" date="2020-12" db="UniProtKB">
        <authorList>
            <consortium name="EnsemblPlants"/>
        </authorList>
    </citation>
    <scope>IDENTIFICATION</scope>
</reference>
<keyword evidence="4" id="KW-1185">Reference proteome</keyword>
<dbReference type="PaxDb" id="3218-PP1S373_19V6.1"/>
<protein>
    <submittedName>
        <fullName evidence="2 3">Uncharacterized protein</fullName>
    </submittedName>
</protein>
<evidence type="ECO:0000313" key="4">
    <source>
        <dbReference type="Proteomes" id="UP000006727"/>
    </source>
</evidence>
<dbReference type="EnsemblPlants" id="Pp3c21_16550V3.2">
    <property type="protein sequence ID" value="PAC:32915599.CDS.1"/>
    <property type="gene ID" value="Pp3c21_16550"/>
</dbReference>
<dbReference type="EnsemblPlants" id="Pp3c21_16550V3.1">
    <property type="protein sequence ID" value="PAC:32915598.CDS.1"/>
    <property type="gene ID" value="Pp3c21_16550"/>
</dbReference>
<dbReference type="AlphaFoldDB" id="A0A2K1ISA6"/>
<dbReference type="EMBL" id="ABEU02000021">
    <property type="protein sequence ID" value="PNR32152.1"/>
    <property type="molecule type" value="Genomic_DNA"/>
</dbReference>
<organism evidence="2">
    <name type="scientific">Physcomitrium patens</name>
    <name type="common">Spreading-leaved earth moss</name>
    <name type="synonym">Physcomitrella patens</name>
    <dbReference type="NCBI Taxonomy" id="3218"/>
    <lineage>
        <taxon>Eukaryota</taxon>
        <taxon>Viridiplantae</taxon>
        <taxon>Streptophyta</taxon>
        <taxon>Embryophyta</taxon>
        <taxon>Bryophyta</taxon>
        <taxon>Bryophytina</taxon>
        <taxon>Bryopsida</taxon>
        <taxon>Funariidae</taxon>
        <taxon>Funariales</taxon>
        <taxon>Funariaceae</taxon>
        <taxon>Physcomitrium</taxon>
    </lineage>
</organism>
<evidence type="ECO:0000313" key="3">
    <source>
        <dbReference type="EnsemblPlants" id="PAC:32915598.CDS.1"/>
    </source>
</evidence>
<reference evidence="2 4" key="1">
    <citation type="journal article" date="2008" name="Science">
        <title>The Physcomitrella genome reveals evolutionary insights into the conquest of land by plants.</title>
        <authorList>
            <person name="Rensing S."/>
            <person name="Lang D."/>
            <person name="Zimmer A."/>
            <person name="Terry A."/>
            <person name="Salamov A."/>
            <person name="Shapiro H."/>
            <person name="Nishiyama T."/>
            <person name="Perroud P.-F."/>
            <person name="Lindquist E."/>
            <person name="Kamisugi Y."/>
            <person name="Tanahashi T."/>
            <person name="Sakakibara K."/>
            <person name="Fujita T."/>
            <person name="Oishi K."/>
            <person name="Shin-I T."/>
            <person name="Kuroki Y."/>
            <person name="Toyoda A."/>
            <person name="Suzuki Y."/>
            <person name="Hashimoto A."/>
            <person name="Yamaguchi K."/>
            <person name="Sugano A."/>
            <person name="Kohara Y."/>
            <person name="Fujiyama A."/>
            <person name="Anterola A."/>
            <person name="Aoki S."/>
            <person name="Ashton N."/>
            <person name="Barbazuk W.B."/>
            <person name="Barker E."/>
            <person name="Bennetzen J."/>
            <person name="Bezanilla M."/>
            <person name="Blankenship R."/>
            <person name="Cho S.H."/>
            <person name="Dutcher S."/>
            <person name="Estelle M."/>
            <person name="Fawcett J.A."/>
            <person name="Gundlach H."/>
            <person name="Hanada K."/>
            <person name="Heyl A."/>
            <person name="Hicks K.A."/>
            <person name="Hugh J."/>
            <person name="Lohr M."/>
            <person name="Mayer K."/>
            <person name="Melkozernov A."/>
            <person name="Murata T."/>
            <person name="Nelson D."/>
            <person name="Pils B."/>
            <person name="Prigge M."/>
            <person name="Reiss B."/>
            <person name="Renner T."/>
            <person name="Rombauts S."/>
            <person name="Rushton P."/>
            <person name="Sanderfoot A."/>
            <person name="Schween G."/>
            <person name="Shiu S.-H."/>
            <person name="Stueber K."/>
            <person name="Theodoulou F.L."/>
            <person name="Tu H."/>
            <person name="Van de Peer Y."/>
            <person name="Verrier P.J."/>
            <person name="Waters E."/>
            <person name="Wood A."/>
            <person name="Yang L."/>
            <person name="Cove D."/>
            <person name="Cuming A."/>
            <person name="Hasebe M."/>
            <person name="Lucas S."/>
            <person name="Mishler D.B."/>
            <person name="Reski R."/>
            <person name="Grigoriev I."/>
            <person name="Quatrano R.S."/>
            <person name="Boore J.L."/>
        </authorList>
    </citation>
    <scope>NUCLEOTIDE SEQUENCE [LARGE SCALE GENOMIC DNA]</scope>
    <source>
        <strain evidence="3 4">cv. Gransden 2004</strain>
    </source>
</reference>
<dbReference type="InParanoid" id="A0A2K1ISA6"/>
<dbReference type="Proteomes" id="UP000006727">
    <property type="component" value="Chromosome 21"/>
</dbReference>
<evidence type="ECO:0000313" key="2">
    <source>
        <dbReference type="EMBL" id="PNR32152.1"/>
    </source>
</evidence>
<gene>
    <name evidence="2" type="ORF">PHYPA_026277</name>
</gene>
<evidence type="ECO:0000256" key="1">
    <source>
        <dbReference type="SAM" id="MobiDB-lite"/>
    </source>
</evidence>
<name>A0A2K1ISA6_PHYPA</name>
<dbReference type="Gramene" id="Pp3c21_16550V3.2">
    <property type="protein sequence ID" value="PAC:32915599.CDS.1"/>
    <property type="gene ID" value="Pp3c21_16550"/>
</dbReference>
<reference evidence="2 4" key="2">
    <citation type="journal article" date="2018" name="Plant J.">
        <title>The Physcomitrella patens chromosome-scale assembly reveals moss genome structure and evolution.</title>
        <authorList>
            <person name="Lang D."/>
            <person name="Ullrich K.K."/>
            <person name="Murat F."/>
            <person name="Fuchs J."/>
            <person name="Jenkins J."/>
            <person name="Haas F.B."/>
            <person name="Piednoel M."/>
            <person name="Gundlach H."/>
            <person name="Van Bel M."/>
            <person name="Meyberg R."/>
            <person name="Vives C."/>
            <person name="Morata J."/>
            <person name="Symeonidi A."/>
            <person name="Hiss M."/>
            <person name="Muchero W."/>
            <person name="Kamisugi Y."/>
            <person name="Saleh O."/>
            <person name="Blanc G."/>
            <person name="Decker E.L."/>
            <person name="van Gessel N."/>
            <person name="Grimwood J."/>
            <person name="Hayes R.D."/>
            <person name="Graham S.W."/>
            <person name="Gunter L.E."/>
            <person name="McDaniel S.F."/>
            <person name="Hoernstein S.N.W."/>
            <person name="Larsson A."/>
            <person name="Li F.W."/>
            <person name="Perroud P.F."/>
            <person name="Phillips J."/>
            <person name="Ranjan P."/>
            <person name="Rokshar D.S."/>
            <person name="Rothfels C.J."/>
            <person name="Schneider L."/>
            <person name="Shu S."/>
            <person name="Stevenson D.W."/>
            <person name="Thummler F."/>
            <person name="Tillich M."/>
            <person name="Villarreal Aguilar J.C."/>
            <person name="Widiez T."/>
            <person name="Wong G.K."/>
            <person name="Wymore A."/>
            <person name="Zhang Y."/>
            <person name="Zimmer A.D."/>
            <person name="Quatrano R.S."/>
            <person name="Mayer K.F.X."/>
            <person name="Goodstein D."/>
            <person name="Casacuberta J.M."/>
            <person name="Vandepoele K."/>
            <person name="Reski R."/>
            <person name="Cuming A.C."/>
            <person name="Tuskan G.A."/>
            <person name="Maumus F."/>
            <person name="Salse J."/>
            <person name="Schmutz J."/>
            <person name="Rensing S.A."/>
        </authorList>
    </citation>
    <scope>NUCLEOTIDE SEQUENCE [LARGE SCALE GENOMIC DNA]</scope>
    <source>
        <strain evidence="3 4">cv. Gransden 2004</strain>
    </source>
</reference>
<feature type="region of interest" description="Disordered" evidence="1">
    <location>
        <begin position="62"/>
        <end position="96"/>
    </location>
</feature>
<feature type="compositionally biased region" description="Polar residues" evidence="1">
    <location>
        <begin position="82"/>
        <end position="96"/>
    </location>
</feature>